<dbReference type="InterPro" id="IPR001387">
    <property type="entry name" value="Cro/C1-type_HTH"/>
</dbReference>
<dbReference type="RefSeq" id="WP_270680042.1">
    <property type="nucleotide sequence ID" value="NZ_JAQFWP010000054.1"/>
</dbReference>
<dbReference type="Proteomes" id="UP001165685">
    <property type="component" value="Unassembled WGS sequence"/>
</dbReference>
<comment type="caution">
    <text evidence="2">The sequence shown here is derived from an EMBL/GenBank/DDBJ whole genome shotgun (WGS) entry which is preliminary data.</text>
</comment>
<dbReference type="SMART" id="SM00530">
    <property type="entry name" value="HTH_XRE"/>
    <property type="match status" value="1"/>
</dbReference>
<feature type="domain" description="HTH cro/C1-type" evidence="1">
    <location>
        <begin position="10"/>
        <end position="70"/>
    </location>
</feature>
<dbReference type="SUPFAM" id="SSF48452">
    <property type="entry name" value="TPR-like"/>
    <property type="match status" value="1"/>
</dbReference>
<evidence type="ECO:0000259" key="1">
    <source>
        <dbReference type="PROSITE" id="PS50943"/>
    </source>
</evidence>
<dbReference type="Pfam" id="PF01381">
    <property type="entry name" value="HTH_3"/>
    <property type="match status" value="1"/>
</dbReference>
<keyword evidence="3" id="KW-1185">Reference proteome</keyword>
<proteinExistence type="predicted"/>
<reference evidence="2" key="1">
    <citation type="submission" date="2023-01" db="EMBL/GenBank/DDBJ databases">
        <title>Draft genome sequence of Nocardiopsis sp. LSu2-4 isolated from halophytes.</title>
        <authorList>
            <person name="Duangmal K."/>
            <person name="Chantavorakit T."/>
        </authorList>
    </citation>
    <scope>NUCLEOTIDE SEQUENCE</scope>
    <source>
        <strain evidence="2">LSu2-4</strain>
    </source>
</reference>
<evidence type="ECO:0000313" key="3">
    <source>
        <dbReference type="Proteomes" id="UP001165685"/>
    </source>
</evidence>
<dbReference type="EMBL" id="JAQFWP010000054">
    <property type="protein sequence ID" value="MDA2807414.1"/>
    <property type="molecule type" value="Genomic_DNA"/>
</dbReference>
<dbReference type="SUPFAM" id="SSF47413">
    <property type="entry name" value="lambda repressor-like DNA-binding domains"/>
    <property type="match status" value="1"/>
</dbReference>
<evidence type="ECO:0000313" key="2">
    <source>
        <dbReference type="EMBL" id="MDA2807414.1"/>
    </source>
</evidence>
<protein>
    <submittedName>
        <fullName evidence="2">Helix-turn-helix transcriptional regulator</fullName>
    </submittedName>
</protein>
<sequence length="396" mass="43372">MPPEAFGDMVRKARQVRGWSQARLAEELCRVSERPTVTRQEVSRWETGRRIPRFWLRHLAAALEIPRARLEEATVDRSGSPTAAPLLPEGDPLAPLRTAGGRRVGQDAARGVATRVHALRLADDVLAGGDLIAPARRELSAAVRLYREGAHSESVGRALLAAIGEFAQITGWIESDAGQHDHAESTYRLGLSAAREAGDATLAGNLAGSLAYQWSNTGRETDGLALAQAAVTEAGPHAVPKARALFHGRVAWAHAKLNDARPAMHALDKAHEDLEDEETEPAPEWAYWVSADELRIMDARVYTELHRPLRAVPLLREVLERYDATHTRELALYLSWLAVAYADANEPEAAAETATRVMELSAEITSDRTAERSRIVLQRLTAYSDVPEVRALLDAA</sequence>
<gene>
    <name evidence="2" type="ORF">O4U47_23100</name>
</gene>
<dbReference type="CDD" id="cd00093">
    <property type="entry name" value="HTH_XRE"/>
    <property type="match status" value="1"/>
</dbReference>
<name>A0ABT4TRT6_9ACTN</name>
<dbReference type="InterPro" id="IPR010982">
    <property type="entry name" value="Lambda_DNA-bd_dom_sf"/>
</dbReference>
<dbReference type="PROSITE" id="PS50943">
    <property type="entry name" value="HTH_CROC1"/>
    <property type="match status" value="1"/>
</dbReference>
<organism evidence="2 3">
    <name type="scientific">Nocardiopsis suaedae</name>
    <dbReference type="NCBI Taxonomy" id="3018444"/>
    <lineage>
        <taxon>Bacteria</taxon>
        <taxon>Bacillati</taxon>
        <taxon>Actinomycetota</taxon>
        <taxon>Actinomycetes</taxon>
        <taxon>Streptosporangiales</taxon>
        <taxon>Nocardiopsidaceae</taxon>
        <taxon>Nocardiopsis</taxon>
    </lineage>
</organism>
<dbReference type="Gene3D" id="1.10.260.40">
    <property type="entry name" value="lambda repressor-like DNA-binding domains"/>
    <property type="match status" value="1"/>
</dbReference>
<dbReference type="InterPro" id="IPR011990">
    <property type="entry name" value="TPR-like_helical_dom_sf"/>
</dbReference>
<dbReference type="Gene3D" id="1.25.40.10">
    <property type="entry name" value="Tetratricopeptide repeat domain"/>
    <property type="match status" value="1"/>
</dbReference>
<accession>A0ABT4TRT6</accession>